<reference evidence="2 3" key="1">
    <citation type="journal article" date="2015" name="Nature">
        <title>rRNA introns, odd ribosomes, and small enigmatic genomes across a large radiation of phyla.</title>
        <authorList>
            <person name="Brown C.T."/>
            <person name="Hug L.A."/>
            <person name="Thomas B.C."/>
            <person name="Sharon I."/>
            <person name="Castelle C.J."/>
            <person name="Singh A."/>
            <person name="Wilkins M.J."/>
            <person name="Williams K.H."/>
            <person name="Banfield J.F."/>
        </authorList>
    </citation>
    <scope>NUCLEOTIDE SEQUENCE [LARGE SCALE GENOMIC DNA]</scope>
</reference>
<evidence type="ECO:0000313" key="2">
    <source>
        <dbReference type="EMBL" id="KKQ83109.1"/>
    </source>
</evidence>
<sequence>MSQNEYGVFQTSDLSLAAALCCFGAKIEAVDHNNGARAVFHFRREKGLPFKEEVLLDFAARE</sequence>
<dbReference type="Proteomes" id="UP000034710">
    <property type="component" value="Unassembled WGS sequence"/>
</dbReference>
<evidence type="ECO:0000259" key="1">
    <source>
        <dbReference type="Pfam" id="PF18903"/>
    </source>
</evidence>
<gene>
    <name evidence="2" type="ORF">UT06_C0028G0001</name>
</gene>
<dbReference type="AlphaFoldDB" id="A0A0G0NB62"/>
<feature type="domain" description="DUF5659" evidence="1">
    <location>
        <begin position="9"/>
        <end position="49"/>
    </location>
</feature>
<protein>
    <recommendedName>
        <fullName evidence="1">DUF5659 domain-containing protein</fullName>
    </recommendedName>
</protein>
<accession>A0A0G0NB62</accession>
<dbReference type="Pfam" id="PF18903">
    <property type="entry name" value="DUF5659"/>
    <property type="match status" value="1"/>
</dbReference>
<proteinExistence type="predicted"/>
<evidence type="ECO:0000313" key="3">
    <source>
        <dbReference type="Proteomes" id="UP000034710"/>
    </source>
</evidence>
<comment type="caution">
    <text evidence="2">The sequence shown here is derived from an EMBL/GenBank/DDBJ whole genome shotgun (WGS) entry which is preliminary data.</text>
</comment>
<dbReference type="EMBL" id="LBVJ01000028">
    <property type="protein sequence ID" value="KKQ83109.1"/>
    <property type="molecule type" value="Genomic_DNA"/>
</dbReference>
<feature type="non-terminal residue" evidence="2">
    <location>
        <position position="62"/>
    </location>
</feature>
<organism evidence="2 3">
    <name type="scientific">Candidatus Woesebacteria bacterium GW2011_GWA1_38_8</name>
    <dbReference type="NCBI Taxonomy" id="1618547"/>
    <lineage>
        <taxon>Bacteria</taxon>
        <taxon>Candidatus Woeseibacteriota</taxon>
    </lineage>
</organism>
<dbReference type="InterPro" id="IPR043718">
    <property type="entry name" value="DUF5659"/>
</dbReference>
<name>A0A0G0NB62_9BACT</name>